<dbReference type="Gene3D" id="1.20.1070.10">
    <property type="entry name" value="Rhodopsin 7-helix transmembrane proteins"/>
    <property type="match status" value="1"/>
</dbReference>
<dbReference type="Pfam" id="PF00001">
    <property type="entry name" value="7tm_1"/>
    <property type="match status" value="1"/>
</dbReference>
<dbReference type="PROSITE" id="PS50262">
    <property type="entry name" value="G_PROTEIN_RECEP_F1_2"/>
    <property type="match status" value="1"/>
</dbReference>
<dbReference type="PRINTS" id="PR00237">
    <property type="entry name" value="GPCRRHODOPSN"/>
</dbReference>
<reference evidence="10" key="1">
    <citation type="submission" date="2019-08" db="EMBL/GenBank/DDBJ databases">
        <title>The improved chromosome-level genome for the pearl oyster Pinctada fucata martensii using PacBio sequencing and Hi-C.</title>
        <authorList>
            <person name="Zheng Z."/>
        </authorList>
    </citation>
    <scope>NUCLEOTIDE SEQUENCE</scope>
    <source>
        <strain evidence="10">ZZ-2019</strain>
        <tissue evidence="10">Adductor muscle</tissue>
    </source>
</reference>
<feature type="transmembrane region" description="Helical" evidence="8">
    <location>
        <begin position="52"/>
        <end position="74"/>
    </location>
</feature>
<dbReference type="SUPFAM" id="SSF81321">
    <property type="entry name" value="Family A G protein-coupled receptor-like"/>
    <property type="match status" value="1"/>
</dbReference>
<accession>A0AA88YH08</accession>
<evidence type="ECO:0000313" key="10">
    <source>
        <dbReference type="EMBL" id="KAK3099234.1"/>
    </source>
</evidence>
<evidence type="ECO:0000259" key="9">
    <source>
        <dbReference type="PROSITE" id="PS50262"/>
    </source>
</evidence>
<dbReference type="GO" id="GO:0005886">
    <property type="term" value="C:plasma membrane"/>
    <property type="evidence" value="ECO:0007669"/>
    <property type="project" value="TreeGrafter"/>
</dbReference>
<gene>
    <name evidence="10" type="ORF">FSP39_001315</name>
</gene>
<evidence type="ECO:0000256" key="2">
    <source>
        <dbReference type="ARBA" id="ARBA00022692"/>
    </source>
</evidence>
<dbReference type="EMBL" id="VSWD01000006">
    <property type="protein sequence ID" value="KAK3099234.1"/>
    <property type="molecule type" value="Genomic_DNA"/>
</dbReference>
<organism evidence="10 11">
    <name type="scientific">Pinctada imbricata</name>
    <name type="common">Atlantic pearl-oyster</name>
    <name type="synonym">Pinctada martensii</name>
    <dbReference type="NCBI Taxonomy" id="66713"/>
    <lineage>
        <taxon>Eukaryota</taxon>
        <taxon>Metazoa</taxon>
        <taxon>Spiralia</taxon>
        <taxon>Lophotrochozoa</taxon>
        <taxon>Mollusca</taxon>
        <taxon>Bivalvia</taxon>
        <taxon>Autobranchia</taxon>
        <taxon>Pteriomorphia</taxon>
        <taxon>Pterioida</taxon>
        <taxon>Pterioidea</taxon>
        <taxon>Pteriidae</taxon>
        <taxon>Pinctada</taxon>
    </lineage>
</organism>
<evidence type="ECO:0000256" key="8">
    <source>
        <dbReference type="SAM" id="Phobius"/>
    </source>
</evidence>
<dbReference type="AlphaFoldDB" id="A0AA88YH08"/>
<evidence type="ECO:0000256" key="6">
    <source>
        <dbReference type="ARBA" id="ARBA00023170"/>
    </source>
</evidence>
<keyword evidence="4" id="KW-0297">G-protein coupled receptor</keyword>
<dbReference type="CDD" id="cd14978">
    <property type="entry name" value="7tmA_FMRFamide_R-like"/>
    <property type="match status" value="1"/>
</dbReference>
<keyword evidence="5 8" id="KW-0472">Membrane</keyword>
<evidence type="ECO:0000256" key="4">
    <source>
        <dbReference type="ARBA" id="ARBA00023040"/>
    </source>
</evidence>
<feature type="transmembrane region" description="Helical" evidence="8">
    <location>
        <begin position="284"/>
        <end position="306"/>
    </location>
</feature>
<dbReference type="InterPro" id="IPR017452">
    <property type="entry name" value="GPCR_Rhodpsn_7TM"/>
</dbReference>
<keyword evidence="6" id="KW-0675">Receptor</keyword>
<feature type="transmembrane region" description="Helical" evidence="8">
    <location>
        <begin position="20"/>
        <end position="40"/>
    </location>
</feature>
<dbReference type="Proteomes" id="UP001186944">
    <property type="component" value="Unassembled WGS sequence"/>
</dbReference>
<keyword evidence="2 8" id="KW-0812">Transmembrane</keyword>
<feature type="transmembrane region" description="Helical" evidence="8">
    <location>
        <begin position="94"/>
        <end position="113"/>
    </location>
</feature>
<keyword evidence="3 8" id="KW-1133">Transmembrane helix</keyword>
<name>A0AA88YH08_PINIB</name>
<keyword evidence="7" id="KW-0807">Transducer</keyword>
<evidence type="ECO:0000256" key="1">
    <source>
        <dbReference type="ARBA" id="ARBA00004141"/>
    </source>
</evidence>
<dbReference type="PANTHER" id="PTHR24243">
    <property type="entry name" value="G-PROTEIN COUPLED RECEPTOR"/>
    <property type="match status" value="1"/>
</dbReference>
<evidence type="ECO:0000256" key="5">
    <source>
        <dbReference type="ARBA" id="ARBA00023136"/>
    </source>
</evidence>
<keyword evidence="11" id="KW-1185">Reference proteome</keyword>
<feature type="domain" description="G-protein coupled receptors family 1 profile" evidence="9">
    <location>
        <begin position="32"/>
        <end position="304"/>
    </location>
</feature>
<evidence type="ECO:0000256" key="7">
    <source>
        <dbReference type="ARBA" id="ARBA00023224"/>
    </source>
</evidence>
<comment type="subcellular location">
    <subcellularLocation>
        <location evidence="1">Membrane</location>
        <topology evidence="1">Multi-pass membrane protein</topology>
    </subcellularLocation>
</comment>
<feature type="transmembrane region" description="Helical" evidence="8">
    <location>
        <begin position="243"/>
        <end position="264"/>
    </location>
</feature>
<proteinExistence type="predicted"/>
<feature type="transmembrane region" description="Helical" evidence="8">
    <location>
        <begin position="197"/>
        <end position="216"/>
    </location>
</feature>
<protein>
    <recommendedName>
        <fullName evidence="9">G-protein coupled receptors family 1 profile domain-containing protein</fullName>
    </recommendedName>
</protein>
<dbReference type="InterPro" id="IPR000276">
    <property type="entry name" value="GPCR_Rhodpsn"/>
</dbReference>
<dbReference type="PANTHER" id="PTHR24243:SF230">
    <property type="entry name" value="G-PROTEIN COUPLED RECEPTORS FAMILY 1 PROFILE DOMAIN-CONTAINING PROTEIN"/>
    <property type="match status" value="1"/>
</dbReference>
<sequence>MSEAHKSHSYYIAGQQIWKVVPPIFIILGTLGNILSIVVLNRKNLRRTTTSFYLTVLAISDIMILYSGLLRQWILAMYQIDIRHSNPFMCKVNFFSVYFFADLTGWILVAVTLERVFLVWHPHSGKRYCSRASAAVVCTIIVVSLVAFNGHILYGMGEKTVTENNDTVIKRCTRRDSQYEQFFFRTWPWIDMTKYCIAPFLLLLIGNSLIIAKILYNRRKLRMRIGTETGPSKATQKKTSSMTALLFTLNAVYLTTSTPISVYLLKFDGWADPGDTHGMALASLLWALSNILMYANNTFNFVLYCLSGQNFRNEVKTLFCKKKHQVQGTTMMTLTERVD</sequence>
<dbReference type="GO" id="GO:0004930">
    <property type="term" value="F:G protein-coupled receptor activity"/>
    <property type="evidence" value="ECO:0007669"/>
    <property type="project" value="UniProtKB-KW"/>
</dbReference>
<evidence type="ECO:0000256" key="3">
    <source>
        <dbReference type="ARBA" id="ARBA00022989"/>
    </source>
</evidence>
<feature type="transmembrane region" description="Helical" evidence="8">
    <location>
        <begin position="134"/>
        <end position="154"/>
    </location>
</feature>
<evidence type="ECO:0000313" key="11">
    <source>
        <dbReference type="Proteomes" id="UP001186944"/>
    </source>
</evidence>
<comment type="caution">
    <text evidence="10">The sequence shown here is derived from an EMBL/GenBank/DDBJ whole genome shotgun (WGS) entry which is preliminary data.</text>
</comment>